<protein>
    <recommendedName>
        <fullName evidence="2">HIT domain-containing protein</fullName>
    </recommendedName>
</protein>
<accession>A0ABV8BJQ2</accession>
<dbReference type="InterPro" id="IPR036265">
    <property type="entry name" value="HIT-like_sf"/>
</dbReference>
<reference evidence="4" key="1">
    <citation type="journal article" date="2019" name="Int. J. Syst. Evol. Microbiol.">
        <title>The Global Catalogue of Microorganisms (GCM) 10K type strain sequencing project: providing services to taxonomists for standard genome sequencing and annotation.</title>
        <authorList>
            <consortium name="The Broad Institute Genomics Platform"/>
            <consortium name="The Broad Institute Genome Sequencing Center for Infectious Disease"/>
            <person name="Wu L."/>
            <person name="Ma J."/>
        </authorList>
    </citation>
    <scope>NUCLEOTIDE SEQUENCE [LARGE SCALE GENOMIC DNA]</scope>
    <source>
        <strain evidence="4">CGMCC 4.7405</strain>
    </source>
</reference>
<dbReference type="Gene3D" id="3.30.428.10">
    <property type="entry name" value="HIT-like"/>
    <property type="match status" value="1"/>
</dbReference>
<dbReference type="Proteomes" id="UP001595690">
    <property type="component" value="Unassembled WGS sequence"/>
</dbReference>
<dbReference type="InterPro" id="IPR011146">
    <property type="entry name" value="HIT-like"/>
</dbReference>
<name>A0ABV8BJQ2_9PSEU</name>
<dbReference type="SUPFAM" id="SSF54197">
    <property type="entry name" value="HIT-like"/>
    <property type="match status" value="1"/>
</dbReference>
<keyword evidence="4" id="KW-1185">Reference proteome</keyword>
<evidence type="ECO:0000313" key="4">
    <source>
        <dbReference type="Proteomes" id="UP001595690"/>
    </source>
</evidence>
<dbReference type="RefSeq" id="WP_382368307.1">
    <property type="nucleotide sequence ID" value="NZ_JBHRZI010000004.1"/>
</dbReference>
<comment type="caution">
    <text evidence="1">Lacks conserved residue(s) required for the propagation of feature annotation.</text>
</comment>
<sequence>MWSKEGSENIAAASRKAVPMRELLSFHAATCGQLGLAAPRTPRKGLTVDWKQDRIGTSLRGTNPTVLRRLTAGFAAIGDVQFLPGYCVLLTDTPDVQRLTDLPRPRRLEFLSDLDVLGEAVERVCARRDDGFRRVNLEILGNTDPYLHAHVWPRYDWEPKHLVGRPVWLYPLERWSDPGTALGPRHDDLRAELTAEIDRLRRRA</sequence>
<organism evidence="3 4">
    <name type="scientific">Lentzea rhizosphaerae</name>
    <dbReference type="NCBI Taxonomy" id="2041025"/>
    <lineage>
        <taxon>Bacteria</taxon>
        <taxon>Bacillati</taxon>
        <taxon>Actinomycetota</taxon>
        <taxon>Actinomycetes</taxon>
        <taxon>Pseudonocardiales</taxon>
        <taxon>Pseudonocardiaceae</taxon>
        <taxon>Lentzea</taxon>
    </lineage>
</organism>
<dbReference type="PROSITE" id="PS51084">
    <property type="entry name" value="HIT_2"/>
    <property type="match status" value="1"/>
</dbReference>
<feature type="domain" description="HIT" evidence="2">
    <location>
        <begin position="54"/>
        <end position="161"/>
    </location>
</feature>
<proteinExistence type="predicted"/>
<gene>
    <name evidence="3" type="ORF">ACFOWZ_02550</name>
</gene>
<evidence type="ECO:0000256" key="1">
    <source>
        <dbReference type="PROSITE-ProRule" id="PRU00464"/>
    </source>
</evidence>
<comment type="caution">
    <text evidence="3">The sequence shown here is derived from an EMBL/GenBank/DDBJ whole genome shotgun (WGS) entry which is preliminary data.</text>
</comment>
<dbReference type="EMBL" id="JBHRZI010000004">
    <property type="protein sequence ID" value="MFC3890342.1"/>
    <property type="molecule type" value="Genomic_DNA"/>
</dbReference>
<evidence type="ECO:0000259" key="2">
    <source>
        <dbReference type="PROSITE" id="PS51084"/>
    </source>
</evidence>
<evidence type="ECO:0000313" key="3">
    <source>
        <dbReference type="EMBL" id="MFC3890342.1"/>
    </source>
</evidence>